<organism evidence="1">
    <name type="scientific">Arundo donax</name>
    <name type="common">Giant reed</name>
    <name type="synonym">Donax arundinaceus</name>
    <dbReference type="NCBI Taxonomy" id="35708"/>
    <lineage>
        <taxon>Eukaryota</taxon>
        <taxon>Viridiplantae</taxon>
        <taxon>Streptophyta</taxon>
        <taxon>Embryophyta</taxon>
        <taxon>Tracheophyta</taxon>
        <taxon>Spermatophyta</taxon>
        <taxon>Magnoliopsida</taxon>
        <taxon>Liliopsida</taxon>
        <taxon>Poales</taxon>
        <taxon>Poaceae</taxon>
        <taxon>PACMAD clade</taxon>
        <taxon>Arundinoideae</taxon>
        <taxon>Arundineae</taxon>
        <taxon>Arundo</taxon>
    </lineage>
</organism>
<evidence type="ECO:0000313" key="1">
    <source>
        <dbReference type="EMBL" id="JAD30206.1"/>
    </source>
</evidence>
<name>A0A0A8YUD3_ARUDO</name>
<dbReference type="AlphaFoldDB" id="A0A0A8YUD3"/>
<proteinExistence type="predicted"/>
<accession>A0A0A8YUD3</accession>
<dbReference type="EMBL" id="GBRH01267689">
    <property type="protein sequence ID" value="JAD30206.1"/>
    <property type="molecule type" value="Transcribed_RNA"/>
</dbReference>
<reference evidence="1" key="1">
    <citation type="submission" date="2014-09" db="EMBL/GenBank/DDBJ databases">
        <authorList>
            <person name="Magalhaes I.L.F."/>
            <person name="Oliveira U."/>
            <person name="Santos F.R."/>
            <person name="Vidigal T.H.D.A."/>
            <person name="Brescovit A.D."/>
            <person name="Santos A.J."/>
        </authorList>
    </citation>
    <scope>NUCLEOTIDE SEQUENCE</scope>
    <source>
        <tissue evidence="1">Shoot tissue taken approximately 20 cm above the soil surface</tissue>
    </source>
</reference>
<protein>
    <submittedName>
        <fullName evidence="1">Uncharacterized protein</fullName>
    </submittedName>
</protein>
<sequence length="30" mass="3465">MRRAPLAIFSLQPLQVERPDFAYSTDICLI</sequence>
<reference evidence="1" key="2">
    <citation type="journal article" date="2015" name="Data Brief">
        <title>Shoot transcriptome of the giant reed, Arundo donax.</title>
        <authorList>
            <person name="Barrero R.A."/>
            <person name="Guerrero F.D."/>
            <person name="Moolhuijzen P."/>
            <person name="Goolsby J.A."/>
            <person name="Tidwell J."/>
            <person name="Bellgard S.E."/>
            <person name="Bellgard M.I."/>
        </authorList>
    </citation>
    <scope>NUCLEOTIDE SEQUENCE</scope>
    <source>
        <tissue evidence="1">Shoot tissue taken approximately 20 cm above the soil surface</tissue>
    </source>
</reference>